<comment type="caution">
    <text evidence="1">The sequence shown here is derived from an EMBL/GenBank/DDBJ whole genome shotgun (WGS) entry which is preliminary data.</text>
</comment>
<evidence type="ECO:0000313" key="1">
    <source>
        <dbReference type="EMBL" id="RKH66209.1"/>
    </source>
</evidence>
<reference evidence="2" key="1">
    <citation type="submission" date="2018-09" db="EMBL/GenBank/DDBJ databases">
        <authorList>
            <person name="Livingstone P.G."/>
            <person name="Whitworth D.E."/>
        </authorList>
    </citation>
    <scope>NUCLEOTIDE SEQUENCE [LARGE SCALE GENOMIC DNA]</scope>
    <source>
        <strain evidence="2">AB047A</strain>
    </source>
</reference>
<gene>
    <name evidence="1" type="ORF">D7X96_22195</name>
</gene>
<proteinExistence type="predicted"/>
<evidence type="ECO:0000313" key="2">
    <source>
        <dbReference type="Proteomes" id="UP000282656"/>
    </source>
</evidence>
<dbReference type="AlphaFoldDB" id="A0A3A8QBV3"/>
<protein>
    <submittedName>
        <fullName evidence="1">Uncharacterized protein</fullName>
    </submittedName>
</protein>
<dbReference type="Proteomes" id="UP000282656">
    <property type="component" value="Unassembled WGS sequence"/>
</dbReference>
<dbReference type="RefSeq" id="WP_120547427.1">
    <property type="nucleotide sequence ID" value="NZ_RAWM01000063.1"/>
</dbReference>
<name>A0A3A8QBV3_9BACT</name>
<accession>A0A3A8QBV3</accession>
<dbReference type="EMBL" id="RAWM01000063">
    <property type="protein sequence ID" value="RKH66209.1"/>
    <property type="molecule type" value="Genomic_DNA"/>
</dbReference>
<dbReference type="OrthoDB" id="5526063at2"/>
<organism evidence="1 2">
    <name type="scientific">Corallococcus interemptor</name>
    <dbReference type="NCBI Taxonomy" id="2316720"/>
    <lineage>
        <taxon>Bacteria</taxon>
        <taxon>Pseudomonadati</taxon>
        <taxon>Myxococcota</taxon>
        <taxon>Myxococcia</taxon>
        <taxon>Myxococcales</taxon>
        <taxon>Cystobacterineae</taxon>
        <taxon>Myxococcaceae</taxon>
        <taxon>Corallococcus</taxon>
    </lineage>
</organism>
<keyword evidence="2" id="KW-1185">Reference proteome</keyword>
<sequence>MLLLACASVMATSRNRSDKVASPVHAGAPIRLTADAPKVTRTMVVRVSAKEKPAKPVAGELRIQAQAKWTPNDPAATAQPRLVITHFDTASNLGSQSGVLEPGVSVPVKSVGSLGSDCSMNSGCEWTVQVAFEVPANTVPGTADVEWTAQASAYVLGDSNVPKGFTVSLSEP</sequence>